<evidence type="ECO:0000313" key="2">
    <source>
        <dbReference type="EMBL" id="SEB99144.1"/>
    </source>
</evidence>
<dbReference type="OrthoDB" id="9841325at2"/>
<feature type="chain" id="PRO_5011467886" evidence="1">
    <location>
        <begin position="22"/>
        <end position="123"/>
    </location>
</feature>
<dbReference type="Proteomes" id="UP000198992">
    <property type="component" value="Unassembled WGS sequence"/>
</dbReference>
<reference evidence="2 3" key="1">
    <citation type="submission" date="2016-10" db="EMBL/GenBank/DDBJ databases">
        <authorList>
            <person name="de Groot N.N."/>
        </authorList>
    </citation>
    <scope>NUCLEOTIDE SEQUENCE [LARGE SCALE GENOMIC DNA]</scope>
    <source>
        <strain evidence="2 3">MT12</strain>
    </source>
</reference>
<protein>
    <submittedName>
        <fullName evidence="2">Uncharacterized protein</fullName>
    </submittedName>
</protein>
<gene>
    <name evidence="2" type="ORF">SAMN05444164_0742</name>
</gene>
<evidence type="ECO:0000313" key="3">
    <source>
        <dbReference type="Proteomes" id="UP000198992"/>
    </source>
</evidence>
<sequence>MKWFVALIAAAGVLGATQALAAKAHIAEFTDVGVTATNIRAQIAAMPPAVEQPIVDFTSGHAESAAFTTGTTYIRVNCDTRCAVKIGPAGSTTATTVNTPLGPDAPEYFGVKAGQIISIVANP</sequence>
<name>A0A1H4NVE9_9BRAD</name>
<evidence type="ECO:0000256" key="1">
    <source>
        <dbReference type="SAM" id="SignalP"/>
    </source>
</evidence>
<keyword evidence="1" id="KW-0732">Signal</keyword>
<dbReference type="AlphaFoldDB" id="A0A1H4NVE9"/>
<dbReference type="EMBL" id="FNTH01000001">
    <property type="protein sequence ID" value="SEB99144.1"/>
    <property type="molecule type" value="Genomic_DNA"/>
</dbReference>
<feature type="signal peptide" evidence="1">
    <location>
        <begin position="1"/>
        <end position="21"/>
    </location>
</feature>
<proteinExistence type="predicted"/>
<organism evidence="2 3">
    <name type="scientific">Bradyrhizobium erythrophlei</name>
    <dbReference type="NCBI Taxonomy" id="1437360"/>
    <lineage>
        <taxon>Bacteria</taxon>
        <taxon>Pseudomonadati</taxon>
        <taxon>Pseudomonadota</taxon>
        <taxon>Alphaproteobacteria</taxon>
        <taxon>Hyphomicrobiales</taxon>
        <taxon>Nitrobacteraceae</taxon>
        <taxon>Bradyrhizobium</taxon>
    </lineage>
</organism>
<dbReference type="RefSeq" id="WP_092114345.1">
    <property type="nucleotide sequence ID" value="NZ_FNTH01000001.1"/>
</dbReference>
<accession>A0A1H4NVE9</accession>